<accession>A0AAU8JPS3</accession>
<dbReference type="InterPro" id="IPR000415">
    <property type="entry name" value="Nitroreductase-like"/>
</dbReference>
<feature type="region of interest" description="Disordered" evidence="1">
    <location>
        <begin position="87"/>
        <end position="132"/>
    </location>
</feature>
<gene>
    <name evidence="3" type="ORF">ABWK59_04705</name>
</gene>
<dbReference type="SUPFAM" id="SSF55469">
    <property type="entry name" value="FMN-dependent nitroreductase-like"/>
    <property type="match status" value="1"/>
</dbReference>
<dbReference type="AlphaFoldDB" id="A0AAU8JPS3"/>
<name>A0AAU8JPS3_9ACTN</name>
<evidence type="ECO:0000256" key="1">
    <source>
        <dbReference type="SAM" id="MobiDB-lite"/>
    </source>
</evidence>
<reference evidence="3" key="1">
    <citation type="submission" date="2024-06" db="EMBL/GenBank/DDBJ databases">
        <title>The genome sequences of Kitasatospora sp. strain HUAS MG31.</title>
        <authorList>
            <person name="Mo P."/>
        </authorList>
    </citation>
    <scope>NUCLEOTIDE SEQUENCE</scope>
    <source>
        <strain evidence="3">HUAS MG31</strain>
    </source>
</reference>
<dbReference type="EMBL" id="CP159872">
    <property type="protein sequence ID" value="XCM78279.1"/>
    <property type="molecule type" value="Genomic_DNA"/>
</dbReference>
<evidence type="ECO:0000259" key="2">
    <source>
        <dbReference type="Pfam" id="PF00881"/>
    </source>
</evidence>
<dbReference type="InterPro" id="IPR029479">
    <property type="entry name" value="Nitroreductase"/>
</dbReference>
<feature type="domain" description="Nitroreductase" evidence="2">
    <location>
        <begin position="58"/>
        <end position="96"/>
    </location>
</feature>
<dbReference type="KEGG" id="kcm:ABWK59_04705"/>
<protein>
    <submittedName>
        <fullName evidence="3">Nitroreductase family protein</fullName>
    </submittedName>
</protein>
<proteinExistence type="predicted"/>
<organism evidence="3">
    <name type="scientific">Kitasatospora camelliae</name>
    <dbReference type="NCBI Taxonomy" id="3156397"/>
    <lineage>
        <taxon>Bacteria</taxon>
        <taxon>Bacillati</taxon>
        <taxon>Actinomycetota</taxon>
        <taxon>Actinomycetes</taxon>
        <taxon>Kitasatosporales</taxon>
        <taxon>Streptomycetaceae</taxon>
        <taxon>Kitasatospora</taxon>
    </lineage>
</organism>
<dbReference type="Pfam" id="PF00881">
    <property type="entry name" value="Nitroreductase"/>
    <property type="match status" value="1"/>
</dbReference>
<dbReference type="GO" id="GO:0016491">
    <property type="term" value="F:oxidoreductase activity"/>
    <property type="evidence" value="ECO:0007669"/>
    <property type="project" value="InterPro"/>
</dbReference>
<evidence type="ECO:0000313" key="3">
    <source>
        <dbReference type="EMBL" id="XCM78279.1"/>
    </source>
</evidence>
<feature type="compositionally biased region" description="Low complexity" evidence="1">
    <location>
        <begin position="97"/>
        <end position="116"/>
    </location>
</feature>
<dbReference type="Gene3D" id="3.40.109.10">
    <property type="entry name" value="NADH Oxidase"/>
    <property type="match status" value="1"/>
</dbReference>
<sequence length="132" mass="13630">MASPRSVFSDCKSRYQDTSCRDSWGGPGCAGIGSRGARLAPIMQREQERPGGIHPVLAGRCSPTAFDASVAVDDRALGLLLEAARWAPSAGNSQPWGASPAGRGSRSTGASSATSPPARPAGHRARACWSSH</sequence>
<dbReference type="RefSeq" id="WP_354638046.1">
    <property type="nucleotide sequence ID" value="NZ_CP159872.1"/>
</dbReference>